<proteinExistence type="predicted"/>
<feature type="region of interest" description="Disordered" evidence="1">
    <location>
        <begin position="1"/>
        <end position="28"/>
    </location>
</feature>
<comment type="caution">
    <text evidence="3">The sequence shown here is derived from an EMBL/GenBank/DDBJ whole genome shotgun (WGS) entry which is preliminary data.</text>
</comment>
<keyword evidence="2" id="KW-0472">Membrane</keyword>
<dbReference type="EMBL" id="RRYP01019481">
    <property type="protein sequence ID" value="TNV73231.1"/>
    <property type="molecule type" value="Genomic_DNA"/>
</dbReference>
<evidence type="ECO:0000313" key="4">
    <source>
        <dbReference type="Proteomes" id="UP000785679"/>
    </source>
</evidence>
<evidence type="ECO:0000256" key="2">
    <source>
        <dbReference type="SAM" id="Phobius"/>
    </source>
</evidence>
<dbReference type="Proteomes" id="UP000785679">
    <property type="component" value="Unassembled WGS sequence"/>
</dbReference>
<keyword evidence="2" id="KW-1133">Transmembrane helix</keyword>
<sequence>MRQFSINSPQIEEVPLDPPENNPSITSQNEDNFEVINTEQALACQQQQIFDESEQDKEIQAQIKAIMTQLNNEPSSDDPFASNCHNFFFLVLSILVCALYVTELGPYFTPQFTPQQQVKTLMSTIFDQSLVFDMKERTRLDIESAEDIYEYLRLALIPALFNEAFKSAMITPYLRPYLVINVMTNETEHFVNCGPNYIVGLMFTRQAISYQKNMDLESKKVISNVIQGEAKSEEVLILGQSTY</sequence>
<name>A0A8J8NDW8_HALGN</name>
<feature type="transmembrane region" description="Helical" evidence="2">
    <location>
        <begin position="87"/>
        <end position="108"/>
    </location>
</feature>
<dbReference type="AlphaFoldDB" id="A0A8J8NDW8"/>
<evidence type="ECO:0000313" key="3">
    <source>
        <dbReference type="EMBL" id="TNV73231.1"/>
    </source>
</evidence>
<accession>A0A8J8NDW8</accession>
<gene>
    <name evidence="3" type="ORF">FGO68_gene13026</name>
</gene>
<organism evidence="3 4">
    <name type="scientific">Halteria grandinella</name>
    <dbReference type="NCBI Taxonomy" id="5974"/>
    <lineage>
        <taxon>Eukaryota</taxon>
        <taxon>Sar</taxon>
        <taxon>Alveolata</taxon>
        <taxon>Ciliophora</taxon>
        <taxon>Intramacronucleata</taxon>
        <taxon>Spirotrichea</taxon>
        <taxon>Stichotrichia</taxon>
        <taxon>Sporadotrichida</taxon>
        <taxon>Halteriidae</taxon>
        <taxon>Halteria</taxon>
    </lineage>
</organism>
<evidence type="ECO:0000256" key="1">
    <source>
        <dbReference type="SAM" id="MobiDB-lite"/>
    </source>
</evidence>
<protein>
    <submittedName>
        <fullName evidence="3">Uncharacterized protein</fullName>
    </submittedName>
</protein>
<keyword evidence="4" id="KW-1185">Reference proteome</keyword>
<keyword evidence="2" id="KW-0812">Transmembrane</keyword>
<reference evidence="3" key="1">
    <citation type="submission" date="2019-06" db="EMBL/GenBank/DDBJ databases">
        <authorList>
            <person name="Zheng W."/>
        </authorList>
    </citation>
    <scope>NUCLEOTIDE SEQUENCE</scope>
    <source>
        <strain evidence="3">QDHG01</strain>
    </source>
</reference>
<feature type="compositionally biased region" description="Polar residues" evidence="1">
    <location>
        <begin position="1"/>
        <end position="10"/>
    </location>
</feature>